<organism evidence="1 2">
    <name type="scientific">Jeotgalibacillus malaysiensis</name>
    <dbReference type="NCBI Taxonomy" id="1508404"/>
    <lineage>
        <taxon>Bacteria</taxon>
        <taxon>Bacillati</taxon>
        <taxon>Bacillota</taxon>
        <taxon>Bacilli</taxon>
        <taxon>Bacillales</taxon>
        <taxon>Caryophanaceae</taxon>
        <taxon>Jeotgalibacillus</taxon>
    </lineage>
</organism>
<dbReference type="HOGENOM" id="CLU_749597_0_0_9"/>
<dbReference type="OrthoDB" id="2536029at2"/>
<evidence type="ECO:0000313" key="1">
    <source>
        <dbReference type="EMBL" id="AJD93127.1"/>
    </source>
</evidence>
<protein>
    <submittedName>
        <fullName evidence="1">Uncharacterized protein</fullName>
    </submittedName>
</protein>
<dbReference type="EMBL" id="CP009417">
    <property type="protein sequence ID" value="AJD93127.1"/>
    <property type="molecule type" value="Genomic_DNA"/>
</dbReference>
<gene>
    <name evidence="1" type="ORF">JMA_38090</name>
</gene>
<keyword evidence="2" id="KW-1185">Reference proteome</keyword>
<evidence type="ECO:0000313" key="2">
    <source>
        <dbReference type="Proteomes" id="UP000031449"/>
    </source>
</evidence>
<dbReference type="BioCyc" id="JESP1508404:G14D9-13093-MONOMER"/>
<dbReference type="KEGG" id="jeo:JMA_38090"/>
<proteinExistence type="predicted"/>
<keyword evidence="1" id="KW-0614">Plasmid</keyword>
<dbReference type="AlphaFoldDB" id="A0A0B5AWP3"/>
<name>A0A0B5AWP3_9BACL</name>
<reference evidence="1 2" key="1">
    <citation type="submission" date="2014-08" db="EMBL/GenBank/DDBJ databases">
        <title>Complete genome of a marine bacteria Jeotgalibacillus malaysiensis.</title>
        <authorList>
            <person name="Yaakop A.S."/>
            <person name="Chan K.-G."/>
            <person name="Goh K.M."/>
        </authorList>
    </citation>
    <scope>NUCLEOTIDE SEQUENCE [LARGE SCALE GENOMIC DNA]</scope>
    <source>
        <strain evidence="1 2">D5</strain>
        <plasmid evidence="2">Plasmid</plasmid>
    </source>
</reference>
<dbReference type="Proteomes" id="UP000031449">
    <property type="component" value="Plasmid unnamed"/>
</dbReference>
<geneLocation type="plasmid" evidence="2"/>
<accession>A0A0B5AWP3</accession>
<sequence length="368" mass="43373">MNTTMFLPKEIKVGFQKRSGTYNGKLAYVIYIDEKGKIRKEKSFESWRSHDIPTEQFENEPTSGFVLNKKAGGYSTGWNHRQTYVRIYDPRGFEFEISIENLLYILDNTSSIIGKGLEGEFVYAWSGSDLVLVPVNAPEYEELKKLNDLRHKKDFVKAKDLKVGATYLTKNNDEMVFLGKFDEYEYGWRNFEVNKKAKKQFYFAESGSDGTFHYRTFQAVTRFLIDVIDENPHPELHAMFEHLEFEKRYSPIDHSKSLRVAMTLEDFIEYFSNFGWGSVVGANGREYDINTNRYSDNKVSFNGEYKEEEYNRWGRMEIHKLKVKNMYDGVEYEVNTLEDVFNILKPVETHYYQENGNFYIKQSDAWNE</sequence>